<reference evidence="1 2" key="1">
    <citation type="journal article" date="2018" name="Sci. Rep.">
        <title>Genomic signatures of local adaptation to the degree of environmental predictability in rotifers.</title>
        <authorList>
            <person name="Franch-Gras L."/>
            <person name="Hahn C."/>
            <person name="Garcia-Roger E.M."/>
            <person name="Carmona M.J."/>
            <person name="Serra M."/>
            <person name="Gomez A."/>
        </authorList>
    </citation>
    <scope>NUCLEOTIDE SEQUENCE [LARGE SCALE GENOMIC DNA]</scope>
    <source>
        <strain evidence="1">HYR1</strain>
    </source>
</reference>
<evidence type="ECO:0000313" key="2">
    <source>
        <dbReference type="Proteomes" id="UP000276133"/>
    </source>
</evidence>
<gene>
    <name evidence="1" type="ORF">BpHYR1_011663</name>
</gene>
<accession>A0A3M7RST1</accession>
<proteinExistence type="predicted"/>
<name>A0A3M7RST1_BRAPC</name>
<evidence type="ECO:0000313" key="1">
    <source>
        <dbReference type="EMBL" id="RNA26367.1"/>
    </source>
</evidence>
<dbReference type="EMBL" id="REGN01002748">
    <property type="protein sequence ID" value="RNA26367.1"/>
    <property type="molecule type" value="Genomic_DNA"/>
</dbReference>
<sequence>MGKPKVWCHIQLVATHYLPPFQKRDGYSLVLPCLLVLRIFLLADVGRPTGRNAILVASIDLVLVSGAALMELAGSGASAPDSSSSTVGAEHG</sequence>
<organism evidence="1 2">
    <name type="scientific">Brachionus plicatilis</name>
    <name type="common">Marine rotifer</name>
    <name type="synonym">Brachionus muelleri</name>
    <dbReference type="NCBI Taxonomy" id="10195"/>
    <lineage>
        <taxon>Eukaryota</taxon>
        <taxon>Metazoa</taxon>
        <taxon>Spiralia</taxon>
        <taxon>Gnathifera</taxon>
        <taxon>Rotifera</taxon>
        <taxon>Eurotatoria</taxon>
        <taxon>Monogononta</taxon>
        <taxon>Pseudotrocha</taxon>
        <taxon>Ploima</taxon>
        <taxon>Brachionidae</taxon>
        <taxon>Brachionus</taxon>
    </lineage>
</organism>
<keyword evidence="2" id="KW-1185">Reference proteome</keyword>
<comment type="caution">
    <text evidence="1">The sequence shown here is derived from an EMBL/GenBank/DDBJ whole genome shotgun (WGS) entry which is preliminary data.</text>
</comment>
<protein>
    <submittedName>
        <fullName evidence="1">Uncharacterized protein</fullName>
    </submittedName>
</protein>
<dbReference type="Proteomes" id="UP000276133">
    <property type="component" value="Unassembled WGS sequence"/>
</dbReference>
<dbReference type="AlphaFoldDB" id="A0A3M7RST1"/>